<organism evidence="2 4">
    <name type="scientific">Burkholderia ubonensis</name>
    <dbReference type="NCBI Taxonomy" id="101571"/>
    <lineage>
        <taxon>Bacteria</taxon>
        <taxon>Pseudomonadati</taxon>
        <taxon>Pseudomonadota</taxon>
        <taxon>Betaproteobacteria</taxon>
        <taxon>Burkholderiales</taxon>
        <taxon>Burkholderiaceae</taxon>
        <taxon>Burkholderia</taxon>
        <taxon>Burkholderia cepacia complex</taxon>
    </lineage>
</organism>
<sequence>MQKPAGDGTTLRQQYEAVERITGKRPPEMNGPPLPAAGAHVWRWFLDLHRGRQCGFSPNPIAYHDMQSYFSLRRERPEPWEIKVLRRLDDVALNAMATKPST</sequence>
<gene>
    <name evidence="1" type="ORF">WJ68_33470</name>
    <name evidence="2" type="ORF">WK57_30325</name>
</gene>
<name>A0AA40R5Y3_9BURK</name>
<dbReference type="AlphaFoldDB" id="A0AA40R5Y3"/>
<evidence type="ECO:0000313" key="2">
    <source>
        <dbReference type="EMBL" id="KWZ53286.1"/>
    </source>
</evidence>
<reference evidence="2 4" key="2">
    <citation type="submission" date="2015-11" db="EMBL/GenBank/DDBJ databases">
        <authorList>
            <person name="Sahl J."/>
            <person name="Wagner D."/>
            <person name="Keim P."/>
        </authorList>
    </citation>
    <scope>NUCLEOTIDE SEQUENCE [LARGE SCALE GENOMIC DNA]</scope>
    <source>
        <strain evidence="2 4">MSMB1157</strain>
    </source>
</reference>
<dbReference type="Proteomes" id="UP000057910">
    <property type="component" value="Unassembled WGS sequence"/>
</dbReference>
<dbReference type="InterPro" id="IPR056919">
    <property type="entry name" value="Phage_TAC_18"/>
</dbReference>
<evidence type="ECO:0000313" key="4">
    <source>
        <dbReference type="Proteomes" id="UP000070119"/>
    </source>
</evidence>
<accession>A0AA40R5Y3</accession>
<proteinExistence type="predicted"/>
<reference evidence="1 3" key="1">
    <citation type="submission" date="2015-11" db="EMBL/GenBank/DDBJ databases">
        <title>Expanding the genomic diversity of Burkholderia species for the development of highly accurate diagnostics.</title>
        <authorList>
            <person name="Sahl J."/>
            <person name="Keim P."/>
            <person name="Wagner D."/>
        </authorList>
    </citation>
    <scope>NUCLEOTIDE SEQUENCE [LARGE SCALE GENOMIC DNA]</scope>
    <source>
        <strain evidence="1 3">MSMB1585WGS</strain>
    </source>
</reference>
<dbReference type="EMBL" id="LPAD01000007">
    <property type="protein sequence ID" value="KVN92535.1"/>
    <property type="molecule type" value="Genomic_DNA"/>
</dbReference>
<dbReference type="Proteomes" id="UP000070119">
    <property type="component" value="Chromosome 2"/>
</dbReference>
<evidence type="ECO:0000313" key="3">
    <source>
        <dbReference type="Proteomes" id="UP000057910"/>
    </source>
</evidence>
<dbReference type="RefSeq" id="WP_060037867.1">
    <property type="nucleotide sequence ID" value="NZ_CM003772.1"/>
</dbReference>
<comment type="caution">
    <text evidence="2">The sequence shown here is derived from an EMBL/GenBank/DDBJ whole genome shotgun (WGS) entry which is preliminary data.</text>
</comment>
<dbReference type="EMBL" id="LNJU01000005">
    <property type="protein sequence ID" value="KWZ53286.1"/>
    <property type="molecule type" value="Genomic_DNA"/>
</dbReference>
<protein>
    <submittedName>
        <fullName evidence="2">Uncharacterized protein</fullName>
    </submittedName>
</protein>
<dbReference type="Pfam" id="PF23812">
    <property type="entry name" value="Phage_TAC_18"/>
    <property type="match status" value="1"/>
</dbReference>
<evidence type="ECO:0000313" key="1">
    <source>
        <dbReference type="EMBL" id="KVN92535.1"/>
    </source>
</evidence>